<feature type="region of interest" description="Disordered" evidence="7">
    <location>
        <begin position="333"/>
        <end position="357"/>
    </location>
</feature>
<evidence type="ECO:0000313" key="9">
    <source>
        <dbReference type="Proteomes" id="UP001054857"/>
    </source>
</evidence>
<comment type="similarity">
    <text evidence="2 6">Belongs to the CTL (choline transporter-like) family.</text>
</comment>
<feature type="transmembrane region" description="Helical" evidence="6">
    <location>
        <begin position="403"/>
        <end position="422"/>
    </location>
</feature>
<dbReference type="Proteomes" id="UP001054857">
    <property type="component" value="Unassembled WGS sequence"/>
</dbReference>
<feature type="transmembrane region" description="Helical" evidence="6">
    <location>
        <begin position="281"/>
        <end position="300"/>
    </location>
</feature>
<evidence type="ECO:0000256" key="1">
    <source>
        <dbReference type="ARBA" id="ARBA00004141"/>
    </source>
</evidence>
<evidence type="ECO:0000313" key="8">
    <source>
        <dbReference type="EMBL" id="GFR47647.1"/>
    </source>
</evidence>
<organism evidence="8 9">
    <name type="scientific">Astrephomene gubernaculifera</name>
    <dbReference type="NCBI Taxonomy" id="47775"/>
    <lineage>
        <taxon>Eukaryota</taxon>
        <taxon>Viridiplantae</taxon>
        <taxon>Chlorophyta</taxon>
        <taxon>core chlorophytes</taxon>
        <taxon>Chlorophyceae</taxon>
        <taxon>CS clade</taxon>
        <taxon>Chlamydomonadales</taxon>
        <taxon>Astrephomenaceae</taxon>
        <taxon>Astrephomene</taxon>
    </lineage>
</organism>
<keyword evidence="3 6" id="KW-0812">Transmembrane</keyword>
<dbReference type="GO" id="GO:0022857">
    <property type="term" value="F:transmembrane transporter activity"/>
    <property type="evidence" value="ECO:0007669"/>
    <property type="project" value="UniProtKB-UniRule"/>
</dbReference>
<evidence type="ECO:0000256" key="5">
    <source>
        <dbReference type="ARBA" id="ARBA00023136"/>
    </source>
</evidence>
<evidence type="ECO:0000256" key="6">
    <source>
        <dbReference type="RuleBase" id="RU368066"/>
    </source>
</evidence>
<dbReference type="InterPro" id="IPR007603">
    <property type="entry name" value="Choline_transptr-like"/>
</dbReference>
<dbReference type="GO" id="GO:0005886">
    <property type="term" value="C:plasma membrane"/>
    <property type="evidence" value="ECO:0007669"/>
    <property type="project" value="UniProtKB-SubCell"/>
</dbReference>
<comment type="caution">
    <text evidence="8">The sequence shown here is derived from an EMBL/GenBank/DDBJ whole genome shotgun (WGS) entry which is preliminary data.</text>
</comment>
<sequence length="569" mass="60135">MAIGDDRAPPRGRSDSPDEPLLDGRVGLFEMRNRPRRDVPWLIAYLLLLLGALAGGVFAFMHRNTRFEKLVTPESMSDPHLCPIDATSHAARRLLQQGPDAPSPFDFDLFMRAAGMWAGASVGGALLVGLLFVWLVRVSPGALVATALGLQVSVPAAVGILALTRGSVGAGVALLGLAGLTLLVFILWKQQVQLVTALLGLAGRGLSANPGLVPMALGLQLLALGLLETPLLLALIGAAMNGTLAFNPHRADRGAAESPEQCVDAEGDSVSCCVWKTEPWVPAYMTLAGIAMTWTLFLAFQIKLYTVGGTIAQWYFEPVSAAAATDDDMYHGGGGASSSSADAANGGGRRTTARRRRSRTLTALRFAAGPSLGSLCCGSAILTLVSMIRQAMEKARQERDRNLLAACAAACCSLLLSLLEFVTRFATVRAAVTGEAFLTAGRGVVQLLKRNAMDAFGVWWLPPMIIQSCCFLLSASWAAAVSLLSYATTWRHQAHAASPHQASVSAWLTALLALLAAWAVLGFLGSLLLNVIDALFVCFAMDRDLGQVSAPEVHQVMGKLPSVGVLVQQ</sequence>
<evidence type="ECO:0000256" key="3">
    <source>
        <dbReference type="ARBA" id="ARBA00022692"/>
    </source>
</evidence>
<feature type="transmembrane region" description="Helical" evidence="6">
    <location>
        <begin position="41"/>
        <end position="61"/>
    </location>
</feature>
<comment type="function">
    <text evidence="6">Choline transporter.</text>
</comment>
<dbReference type="AlphaFoldDB" id="A0AAD3HNW7"/>
<dbReference type="EMBL" id="BMAR01000019">
    <property type="protein sequence ID" value="GFR47647.1"/>
    <property type="molecule type" value="Genomic_DNA"/>
</dbReference>
<proteinExistence type="inferred from homology"/>
<evidence type="ECO:0000256" key="7">
    <source>
        <dbReference type="SAM" id="MobiDB-lite"/>
    </source>
</evidence>
<dbReference type="PANTHER" id="PTHR12385">
    <property type="entry name" value="CHOLINE TRANSPORTER-LIKE (SLC FAMILY 44)"/>
    <property type="match status" value="1"/>
</dbReference>
<feature type="compositionally biased region" description="Basic and acidic residues" evidence="7">
    <location>
        <begin position="1"/>
        <end position="16"/>
    </location>
</feature>
<feature type="region of interest" description="Disordered" evidence="7">
    <location>
        <begin position="1"/>
        <end position="20"/>
    </location>
</feature>
<keyword evidence="9" id="KW-1185">Reference proteome</keyword>
<feature type="transmembrane region" description="Helical" evidence="6">
    <location>
        <begin position="221"/>
        <end position="240"/>
    </location>
</feature>
<feature type="transmembrane region" description="Helical" evidence="6">
    <location>
        <begin position="114"/>
        <end position="135"/>
    </location>
</feature>
<evidence type="ECO:0000256" key="2">
    <source>
        <dbReference type="ARBA" id="ARBA00007168"/>
    </source>
</evidence>
<accession>A0AAD3HNW7</accession>
<comment type="subcellular location">
    <subcellularLocation>
        <location evidence="6">Cell membrane</location>
        <topology evidence="6">Multi-pass membrane protein</topology>
    </subcellularLocation>
    <subcellularLocation>
        <location evidence="1">Membrane</location>
        <topology evidence="1">Multi-pass membrane protein</topology>
    </subcellularLocation>
</comment>
<protein>
    <recommendedName>
        <fullName evidence="6">Choline transporter-like protein</fullName>
    </recommendedName>
</protein>
<feature type="transmembrane region" description="Helical" evidence="6">
    <location>
        <begin position="168"/>
        <end position="188"/>
    </location>
</feature>
<evidence type="ECO:0000256" key="4">
    <source>
        <dbReference type="ARBA" id="ARBA00022989"/>
    </source>
</evidence>
<feature type="transmembrane region" description="Helical" evidence="6">
    <location>
        <begin position="142"/>
        <end position="162"/>
    </location>
</feature>
<feature type="non-terminal residue" evidence="8">
    <location>
        <position position="569"/>
    </location>
</feature>
<keyword evidence="5 6" id="KW-0472">Membrane</keyword>
<feature type="transmembrane region" description="Helical" evidence="6">
    <location>
        <begin position="458"/>
        <end position="486"/>
    </location>
</feature>
<dbReference type="Pfam" id="PF04515">
    <property type="entry name" value="Choline_transpo"/>
    <property type="match status" value="1"/>
</dbReference>
<keyword evidence="4 6" id="KW-1133">Transmembrane helix</keyword>
<feature type="transmembrane region" description="Helical" evidence="6">
    <location>
        <begin position="363"/>
        <end position="388"/>
    </location>
</feature>
<reference evidence="8 9" key="1">
    <citation type="journal article" date="2021" name="Sci. Rep.">
        <title>Genome sequencing of the multicellular alga Astrephomene provides insights into convergent evolution of germ-soma differentiation.</title>
        <authorList>
            <person name="Yamashita S."/>
            <person name="Yamamoto K."/>
            <person name="Matsuzaki R."/>
            <person name="Suzuki S."/>
            <person name="Yamaguchi H."/>
            <person name="Hirooka S."/>
            <person name="Minakuchi Y."/>
            <person name="Miyagishima S."/>
            <person name="Kawachi M."/>
            <person name="Toyoda A."/>
            <person name="Nozaki H."/>
        </authorList>
    </citation>
    <scope>NUCLEOTIDE SEQUENCE [LARGE SCALE GENOMIC DNA]</scope>
    <source>
        <strain evidence="8 9">NIES-4017</strain>
    </source>
</reference>
<feature type="transmembrane region" description="Helical" evidence="6">
    <location>
        <begin position="506"/>
        <end position="539"/>
    </location>
</feature>
<name>A0AAD3HNW7_9CHLO</name>
<gene>
    <name evidence="8" type="ORF">Agub_g9390</name>
</gene>
<dbReference type="PANTHER" id="PTHR12385:SF98">
    <property type="entry name" value="CHOLINE TRANSPORTER-LIKE PROTEIN"/>
    <property type="match status" value="1"/>
</dbReference>